<evidence type="ECO:0000256" key="9">
    <source>
        <dbReference type="ARBA" id="ARBA00023279"/>
    </source>
</evidence>
<feature type="domain" description="Sushi" evidence="16">
    <location>
        <begin position="171"/>
        <end position="236"/>
    </location>
</feature>
<evidence type="ECO:0000256" key="4">
    <source>
        <dbReference type="ARBA" id="ARBA00022729"/>
    </source>
</evidence>
<evidence type="ECO:0000256" key="13">
    <source>
        <dbReference type="PROSITE-ProRule" id="PRU00302"/>
    </source>
</evidence>
<dbReference type="InterPro" id="IPR035976">
    <property type="entry name" value="Sushi/SCR/CCP_sf"/>
</dbReference>
<evidence type="ECO:0000313" key="19">
    <source>
        <dbReference type="RefSeq" id="XP_020010519.1"/>
    </source>
</evidence>
<dbReference type="FunFam" id="2.10.70.10:FF:000042">
    <property type="entry name" value="Membrane cofactor protein"/>
    <property type="match status" value="1"/>
</dbReference>
<organism evidence="17">
    <name type="scientific">Castor canadensis</name>
    <name type="common">American beaver</name>
    <dbReference type="NCBI Taxonomy" id="51338"/>
    <lineage>
        <taxon>Eukaryota</taxon>
        <taxon>Metazoa</taxon>
        <taxon>Chordata</taxon>
        <taxon>Craniata</taxon>
        <taxon>Vertebrata</taxon>
        <taxon>Euteleostomi</taxon>
        <taxon>Mammalia</taxon>
        <taxon>Eutheria</taxon>
        <taxon>Euarchontoglires</taxon>
        <taxon>Glires</taxon>
        <taxon>Rodentia</taxon>
        <taxon>Castorimorpha</taxon>
        <taxon>Castoridae</taxon>
        <taxon>Castor</taxon>
    </lineage>
</organism>
<evidence type="ECO:0000256" key="5">
    <source>
        <dbReference type="ARBA" id="ARBA00022737"/>
    </source>
</evidence>
<evidence type="ECO:0000256" key="11">
    <source>
        <dbReference type="ARBA" id="ARBA00060230"/>
    </source>
</evidence>
<feature type="disulfide bond" evidence="13">
    <location>
        <begin position="267"/>
        <end position="294"/>
    </location>
</feature>
<gene>
    <name evidence="17 19" type="primary">LOC109679858</name>
</gene>
<sequence length="347" mass="38216">MTSSPLHTAPLQHHQSLFPAQCYLGILLVALLSTICDACSEPPRHETMDLVGSPRPHYNVGERVLYVCKPGYQQRASSTIITTCAANGVWTPLSKDSCTTLFKYKSRKPCPTQSDPVNGQVKLLNGSFEVGSQIQFVCNEGFYLIGRSILKCLRSGSNVYWSSDPPLCEKILCEPPPKIKNGTYSSSDKEVFEYHEIVTYSCDQTSGPDQFSLVGEKQIYCSGNRAWSSEPPQCKVVKCPFPVVENGQQTSGFQKKYAYKAKVMFKCNQGFVLHGNDMIVCDADNTWKPPVPKCLKEPPCPPTSSTKPPNSSKPTTSGVSGALDFQDLNGWIFALTVGVFCNLLELQ</sequence>
<feature type="chain" id="PRO_5044674474" description="Membrane cofactor protein" evidence="15">
    <location>
        <begin position="39"/>
        <end position="347"/>
    </location>
</feature>
<dbReference type="SMART" id="SM00032">
    <property type="entry name" value="CCP"/>
    <property type="match status" value="4"/>
</dbReference>
<keyword evidence="8" id="KW-0325">Glycoprotein</keyword>
<comment type="function">
    <text evidence="11 12">May be involved in the fusion of the spermatozoa with the oocyte during fertilization.</text>
</comment>
<evidence type="ECO:0000259" key="16">
    <source>
        <dbReference type="PROSITE" id="PS50923"/>
    </source>
</evidence>
<reference evidence="17" key="1">
    <citation type="submission" date="2023-09" db="UniProtKB">
        <authorList>
            <consortium name="Ensembl"/>
        </authorList>
    </citation>
    <scope>IDENTIFICATION</scope>
</reference>
<evidence type="ECO:0000256" key="3">
    <source>
        <dbReference type="ARBA" id="ARBA00022720"/>
    </source>
</evidence>
<dbReference type="Gene3D" id="2.10.70.10">
    <property type="entry name" value="Complement Module, domain 1"/>
    <property type="match status" value="4"/>
</dbReference>
<dbReference type="Pfam" id="PF00084">
    <property type="entry name" value="Sushi"/>
    <property type="match status" value="4"/>
</dbReference>
<dbReference type="GeneID" id="109679858"/>
<name>A0A8C0X8S2_CASCN</name>
<feature type="region of interest" description="Disordered" evidence="14">
    <location>
        <begin position="298"/>
        <end position="319"/>
    </location>
</feature>
<dbReference type="FunFam" id="2.10.70.10:FF:000038">
    <property type="entry name" value="Complement component receptor type 1"/>
    <property type="match status" value="1"/>
</dbReference>
<feature type="domain" description="Sushi" evidence="16">
    <location>
        <begin position="108"/>
        <end position="170"/>
    </location>
</feature>
<dbReference type="Ensembl" id="ENSCCNT00000030898.1">
    <property type="protein sequence ID" value="ENSCCNP00000024232.1"/>
    <property type="gene ID" value="ENSCCNG00000023740.1"/>
</dbReference>
<evidence type="ECO:0000256" key="10">
    <source>
        <dbReference type="ARBA" id="ARBA00047055"/>
    </source>
</evidence>
<evidence type="ECO:0000256" key="2">
    <source>
        <dbReference type="ARBA" id="ARBA00022659"/>
    </source>
</evidence>
<dbReference type="CDD" id="cd00033">
    <property type="entry name" value="CCP"/>
    <property type="match status" value="4"/>
</dbReference>
<keyword evidence="18" id="KW-1185">Reference proteome</keyword>
<keyword evidence="6 12" id="KW-0472">Membrane</keyword>
<keyword evidence="7 13" id="KW-1015">Disulfide bond</keyword>
<dbReference type="OrthoDB" id="6127264at2759"/>
<dbReference type="GO" id="GO:0002079">
    <property type="term" value="C:inner acrosomal membrane"/>
    <property type="evidence" value="ECO:0007669"/>
    <property type="project" value="UniProtKB-SubCell"/>
</dbReference>
<evidence type="ECO:0000256" key="15">
    <source>
        <dbReference type="SAM" id="SignalP"/>
    </source>
</evidence>
<comment type="subunit">
    <text evidence="10">Interacts with C3b. Interacts with C4b. Interacts with moesin/MSN.</text>
</comment>
<dbReference type="FunFam" id="2.10.70.10:FF:000014">
    <property type="entry name" value="Membrane cofactor protein"/>
    <property type="match status" value="1"/>
</dbReference>
<dbReference type="RefSeq" id="XP_020010519.1">
    <property type="nucleotide sequence ID" value="XM_020154930.1"/>
</dbReference>
<evidence type="ECO:0000256" key="14">
    <source>
        <dbReference type="SAM" id="MobiDB-lite"/>
    </source>
</evidence>
<evidence type="ECO:0000256" key="6">
    <source>
        <dbReference type="ARBA" id="ARBA00023136"/>
    </source>
</evidence>
<keyword evidence="2 13" id="KW-0768">Sushi</keyword>
<dbReference type="InterPro" id="IPR017341">
    <property type="entry name" value="CD46"/>
</dbReference>
<evidence type="ECO:0000256" key="1">
    <source>
        <dbReference type="ARBA" id="ARBA00004167"/>
    </source>
</evidence>
<dbReference type="PANTHER" id="PTHR19325">
    <property type="entry name" value="COMPLEMENT COMPONENT-RELATED SUSHI DOMAIN-CONTAINING"/>
    <property type="match status" value="1"/>
</dbReference>
<dbReference type="KEGG" id="ccan:109679858"/>
<dbReference type="PROSITE" id="PS50923">
    <property type="entry name" value="SUSHI"/>
    <property type="match status" value="4"/>
</dbReference>
<dbReference type="Proteomes" id="UP001732720">
    <property type="component" value="Chromosome 1"/>
</dbReference>
<dbReference type="PIRSF" id="PIRSF037971">
    <property type="entry name" value="TLX_CD46"/>
    <property type="match status" value="1"/>
</dbReference>
<dbReference type="PANTHER" id="PTHR19325:SF521">
    <property type="entry name" value="MEMBRANE COFACTOR PROTEIN"/>
    <property type="match status" value="1"/>
</dbReference>
<evidence type="ECO:0000313" key="18">
    <source>
        <dbReference type="Proteomes" id="UP001732720"/>
    </source>
</evidence>
<comment type="subcellular location">
    <subcellularLocation>
        <location evidence="12">Cytoplasmic vesicle</location>
        <location evidence="12">Secretory vesicle</location>
        <location evidence="12">Acrosome inner membrane</location>
    </subcellularLocation>
    <subcellularLocation>
        <location evidence="1">Membrane</location>
        <topology evidence="1">Single-pass membrane protein</topology>
    </subcellularLocation>
</comment>
<feature type="domain" description="Sushi" evidence="16">
    <location>
        <begin position="37"/>
        <end position="100"/>
    </location>
</feature>
<reference evidence="19" key="2">
    <citation type="submission" date="2025-04" db="UniProtKB">
        <authorList>
            <consortium name="RefSeq"/>
        </authorList>
    </citation>
    <scope>IDENTIFICATION</scope>
    <source>
        <tissue evidence="19">Leukocyte</tissue>
    </source>
</reference>
<protein>
    <recommendedName>
        <fullName evidence="12">Membrane cofactor protein</fullName>
    </recommendedName>
</protein>
<dbReference type="GO" id="GO:0009986">
    <property type="term" value="C:cell surface"/>
    <property type="evidence" value="ECO:0007669"/>
    <property type="project" value="InterPro"/>
</dbReference>
<dbReference type="GO" id="GO:0045916">
    <property type="term" value="P:negative regulation of complement activation"/>
    <property type="evidence" value="ECO:0007669"/>
    <property type="project" value="UniProtKB-ARBA"/>
</dbReference>
<feature type="signal peptide" evidence="15">
    <location>
        <begin position="1"/>
        <end position="38"/>
    </location>
</feature>
<dbReference type="GO" id="GO:0007565">
    <property type="term" value="P:female pregnancy"/>
    <property type="evidence" value="ECO:0007669"/>
    <property type="project" value="UniProtKB-KW"/>
</dbReference>
<dbReference type="InterPro" id="IPR050350">
    <property type="entry name" value="Compl-Cell_Adhes-Reg"/>
</dbReference>
<proteinExistence type="predicted"/>
<feature type="compositionally biased region" description="Low complexity" evidence="14">
    <location>
        <begin position="303"/>
        <end position="317"/>
    </location>
</feature>
<evidence type="ECO:0000256" key="12">
    <source>
        <dbReference type="PIRNR" id="PIRNR037971"/>
    </source>
</evidence>
<keyword evidence="4 15" id="KW-0732">Signal</keyword>
<accession>A0A8C0X8S2</accession>
<dbReference type="GO" id="GO:0007338">
    <property type="term" value="P:single fertilization"/>
    <property type="evidence" value="ECO:0007669"/>
    <property type="project" value="UniProtKB-UniRule"/>
</dbReference>
<evidence type="ECO:0000256" key="7">
    <source>
        <dbReference type="ARBA" id="ARBA00023157"/>
    </source>
</evidence>
<dbReference type="SUPFAM" id="SSF57535">
    <property type="entry name" value="Complement control module/SCR domain"/>
    <property type="match status" value="4"/>
</dbReference>
<dbReference type="InterPro" id="IPR000436">
    <property type="entry name" value="Sushi_SCR_CCP_dom"/>
</dbReference>
<comment type="caution">
    <text evidence="13">Lacks conserved residue(s) required for the propagation of feature annotation.</text>
</comment>
<feature type="domain" description="Sushi" evidence="16">
    <location>
        <begin position="237"/>
        <end position="296"/>
    </location>
</feature>
<evidence type="ECO:0000313" key="17">
    <source>
        <dbReference type="Ensembl" id="ENSCCNP00000024232.1"/>
    </source>
</evidence>
<keyword evidence="3" id="KW-0635">Pregnancy</keyword>
<evidence type="ECO:0000256" key="8">
    <source>
        <dbReference type="ARBA" id="ARBA00023180"/>
    </source>
</evidence>
<keyword evidence="9 12" id="KW-0278">Fertilization</keyword>
<keyword evidence="5" id="KW-0677">Repeat</keyword>
<dbReference type="AlphaFoldDB" id="A0A8C0X8S2"/>